<keyword evidence="22" id="KW-0511">Multifunctional enzyme</keyword>
<keyword evidence="12" id="KW-0328">Glycosyltransferase</keyword>
<feature type="domain" description="Penicillin-binding protein OB-like" evidence="29">
    <location>
        <begin position="317"/>
        <end position="424"/>
    </location>
</feature>
<keyword evidence="16" id="KW-0133">Cell shape</keyword>
<evidence type="ECO:0000256" key="21">
    <source>
        <dbReference type="ARBA" id="ARBA00023251"/>
    </source>
</evidence>
<accession>A0ABV0FQY4</accession>
<feature type="domain" description="Penicillin-binding protein transpeptidase" evidence="27">
    <location>
        <begin position="428"/>
        <end position="730"/>
    </location>
</feature>
<evidence type="ECO:0000259" key="27">
    <source>
        <dbReference type="Pfam" id="PF00905"/>
    </source>
</evidence>
<dbReference type="EMBL" id="JBDPZN010000005">
    <property type="protein sequence ID" value="MEO3683264.1"/>
    <property type="molecule type" value="Genomic_DNA"/>
</dbReference>
<evidence type="ECO:0000256" key="3">
    <source>
        <dbReference type="ARBA" id="ARBA00004752"/>
    </source>
</evidence>
<dbReference type="SUPFAM" id="SSF53955">
    <property type="entry name" value="Lysozyme-like"/>
    <property type="match status" value="1"/>
</dbReference>
<evidence type="ECO:0000256" key="19">
    <source>
        <dbReference type="ARBA" id="ARBA00022989"/>
    </source>
</evidence>
<keyword evidence="13" id="KW-0808">Transferase</keyword>
<dbReference type="SUPFAM" id="SSF56601">
    <property type="entry name" value="beta-lactamase/transpeptidase-like"/>
    <property type="match status" value="1"/>
</dbReference>
<evidence type="ECO:0000256" key="1">
    <source>
        <dbReference type="ARBA" id="ARBA00002624"/>
    </source>
</evidence>
<dbReference type="Gene3D" id="1.10.3810.10">
    <property type="entry name" value="Biosynthetic peptidoglycan transglycosylase-like"/>
    <property type="match status" value="1"/>
</dbReference>
<evidence type="ECO:0000256" key="10">
    <source>
        <dbReference type="ARBA" id="ARBA00022645"/>
    </source>
</evidence>
<dbReference type="RefSeq" id="WP_347690417.1">
    <property type="nucleotide sequence ID" value="NZ_JBDPZN010000005.1"/>
</dbReference>
<dbReference type="InterPro" id="IPR023346">
    <property type="entry name" value="Lysozyme-like_dom_sf"/>
</dbReference>
<feature type="domain" description="Glycosyl transferase family 51" evidence="28">
    <location>
        <begin position="54"/>
        <end position="229"/>
    </location>
</feature>
<name>A0ABV0FQY4_9GAMM</name>
<keyword evidence="11" id="KW-0645">Protease</keyword>
<evidence type="ECO:0000313" key="30">
    <source>
        <dbReference type="EMBL" id="MEO3683264.1"/>
    </source>
</evidence>
<dbReference type="InterPro" id="IPR012338">
    <property type="entry name" value="Beta-lactam/transpept-like"/>
</dbReference>
<evidence type="ECO:0000256" key="7">
    <source>
        <dbReference type="ARBA" id="ARBA00018638"/>
    </source>
</evidence>
<dbReference type="EC" id="3.4.16.4" evidence="6"/>
<organism evidence="30 31">
    <name type="scientific">Shewanella vesiculosa</name>
    <dbReference type="NCBI Taxonomy" id="518738"/>
    <lineage>
        <taxon>Bacteria</taxon>
        <taxon>Pseudomonadati</taxon>
        <taxon>Pseudomonadota</taxon>
        <taxon>Gammaproteobacteria</taxon>
        <taxon>Alteromonadales</taxon>
        <taxon>Shewanellaceae</taxon>
        <taxon>Shewanella</taxon>
    </lineage>
</organism>
<evidence type="ECO:0000256" key="12">
    <source>
        <dbReference type="ARBA" id="ARBA00022676"/>
    </source>
</evidence>
<evidence type="ECO:0000313" key="31">
    <source>
        <dbReference type="Proteomes" id="UP001477278"/>
    </source>
</evidence>
<comment type="similarity">
    <text evidence="4">In the C-terminal section; belongs to the transpeptidase family.</text>
</comment>
<evidence type="ECO:0000256" key="24">
    <source>
        <dbReference type="ARBA" id="ARBA00034000"/>
    </source>
</evidence>
<evidence type="ECO:0000256" key="9">
    <source>
        <dbReference type="ARBA" id="ARBA00022519"/>
    </source>
</evidence>
<dbReference type="InterPro" id="IPR001460">
    <property type="entry name" value="PCN-bd_Tpept"/>
</dbReference>
<evidence type="ECO:0000256" key="5">
    <source>
        <dbReference type="ARBA" id="ARBA00007739"/>
    </source>
</evidence>
<keyword evidence="15" id="KW-0378">Hydrolase</keyword>
<dbReference type="InterPro" id="IPR001264">
    <property type="entry name" value="Glyco_trans_51"/>
</dbReference>
<comment type="pathway">
    <text evidence="3">Cell wall biogenesis; peptidoglycan biosynthesis.</text>
</comment>
<keyword evidence="14" id="KW-0812">Transmembrane</keyword>
<dbReference type="PANTHER" id="PTHR32282">
    <property type="entry name" value="BINDING PROTEIN TRANSPEPTIDASE, PUTATIVE-RELATED"/>
    <property type="match status" value="1"/>
</dbReference>
<keyword evidence="9" id="KW-0997">Cell inner membrane</keyword>
<comment type="subcellular location">
    <subcellularLocation>
        <location evidence="2">Cell inner membrane</location>
        <topology evidence="2">Single-pass type II membrane protein</topology>
    </subcellularLocation>
</comment>
<dbReference type="Pfam" id="PF00905">
    <property type="entry name" value="Transpeptidase"/>
    <property type="match status" value="1"/>
</dbReference>
<keyword evidence="18" id="KW-0573">Peptidoglycan synthesis</keyword>
<proteinExistence type="inferred from homology"/>
<dbReference type="PANTHER" id="PTHR32282:SF27">
    <property type="entry name" value="PENICILLIN-BINDING PROTEIN 1A"/>
    <property type="match status" value="1"/>
</dbReference>
<dbReference type="InterPro" id="IPR031376">
    <property type="entry name" value="PCB_OB"/>
</dbReference>
<keyword evidence="8" id="KW-1003">Cell membrane</keyword>
<evidence type="ECO:0000259" key="28">
    <source>
        <dbReference type="Pfam" id="PF00912"/>
    </source>
</evidence>
<gene>
    <name evidence="30" type="ORF">ABHN84_13310</name>
</gene>
<dbReference type="Pfam" id="PF00912">
    <property type="entry name" value="Transgly"/>
    <property type="match status" value="1"/>
</dbReference>
<evidence type="ECO:0000256" key="16">
    <source>
        <dbReference type="ARBA" id="ARBA00022960"/>
    </source>
</evidence>
<dbReference type="Pfam" id="PF17092">
    <property type="entry name" value="PCB_OB"/>
    <property type="match status" value="1"/>
</dbReference>
<dbReference type="Gene3D" id="3.40.710.10">
    <property type="entry name" value="DD-peptidase/beta-lactamase superfamily"/>
    <property type="match status" value="2"/>
</dbReference>
<dbReference type="InterPro" id="IPR050396">
    <property type="entry name" value="Glycosyltr_51/Transpeptidase"/>
</dbReference>
<evidence type="ECO:0000256" key="22">
    <source>
        <dbReference type="ARBA" id="ARBA00023268"/>
    </source>
</evidence>
<evidence type="ECO:0000256" key="18">
    <source>
        <dbReference type="ARBA" id="ARBA00022984"/>
    </source>
</evidence>
<comment type="catalytic activity">
    <reaction evidence="24">
        <text>Preferential cleavage: (Ac)2-L-Lys-D-Ala-|-D-Ala. Also transpeptidation of peptidyl-alanyl moieties that are N-acyl substituents of D-alanine.</text>
        <dbReference type="EC" id="3.4.16.4"/>
    </reaction>
</comment>
<evidence type="ECO:0000256" key="8">
    <source>
        <dbReference type="ARBA" id="ARBA00022475"/>
    </source>
</evidence>
<comment type="caution">
    <text evidence="30">The sequence shown here is derived from an EMBL/GenBank/DDBJ whole genome shotgun (WGS) entry which is preliminary data.</text>
</comment>
<evidence type="ECO:0000256" key="11">
    <source>
        <dbReference type="ARBA" id="ARBA00022670"/>
    </source>
</evidence>
<sequence>MKWFKRLLIAFFSLSLLGIAAIAAAYFYVLPDLPDVNSLKTVQLQTPLRIYSRDGKLISQFGEKRRIPVEYEEVPTQLINAVLDTEDARFFEHNGIDPIGIIRAAVILITTGKKSQGASTITQQVARGFFLSNEKTYIRKVKEIFLALKIEKALSKKEILALYLNRSFLGNRAYGVGAAAQVYYGKELNQLTLPEMAMIAGLPQAPSAANPIRNTERAISRRNWVLSRMLEKRNITQAEYQEAINSASTAKYHGAEIDLYAPYVSEMARDYMIQKYGEEAAYTNGYNVYTTISSDLQLMAQESLRDNVFAYDQRHGYRGPVTELWTDTPLSNDEIVAILKRTSSVQGIMPAAVLSVKDQQAQVIDEKGELLTLEWNGLKWARKFISDKRQSLPPKLARDILTAGQQVWIRHNGKHWQLSQIPQVSSATVSLEPHDGAIKTLVGGFSFSQSQFNRVTQAKRQLGSNIKPFIYAAALEKDYTLATLINNAPINKPDTRQGTAWRPKNSPDIYGGPTRLRVGLAQSINVMSVRAMRHTGLDDTIKELIKFGFDPSDLPRNESLALGSASVTPLQVATAFNTFANGGYLVEPYFIDHVTDAYDNMVEQTIPTIACSKPEPSITGPTELTDIDDPFTVMATEVDQENVSSITAEQNVCTNPQAHFAKRVISEQTAFLITEALKSVIWGGGDWSHGTGWNGTAWRASKLIKRHDIAGKTGTTNESRDTWFSGFNPTLTATFWVGFDDHGRQLGRSSWMANGDPDQISGAEAGAKTAGPGWNDYMNKALSGTPEAPVIPPRGIVSARIDLATGKLTRKTDYTTEFEYFVEGTEPKEYVTETQQSGDIFIDNVAEDLFQ</sequence>
<comment type="catalytic activity">
    <reaction evidence="26">
        <text>[GlcNAc-(1-&gt;4)-Mur2Ac(oyl-L-Ala-gamma-D-Glu-L-Lys-D-Ala-D-Ala)](n)-di-trans,octa-cis-undecaprenyl diphosphate + beta-D-GlcNAc-(1-&gt;4)-Mur2Ac(oyl-L-Ala-gamma-D-Glu-L-Lys-D-Ala-D-Ala)-di-trans,octa-cis-undecaprenyl diphosphate = [GlcNAc-(1-&gt;4)-Mur2Ac(oyl-L-Ala-gamma-D-Glu-L-Lys-D-Ala-D-Ala)](n+1)-di-trans,octa-cis-undecaprenyl diphosphate + di-trans,octa-cis-undecaprenyl diphosphate + H(+)</text>
        <dbReference type="Rhea" id="RHEA:23708"/>
        <dbReference type="Rhea" id="RHEA-COMP:9602"/>
        <dbReference type="Rhea" id="RHEA-COMP:9603"/>
        <dbReference type="ChEBI" id="CHEBI:15378"/>
        <dbReference type="ChEBI" id="CHEBI:58405"/>
        <dbReference type="ChEBI" id="CHEBI:60033"/>
        <dbReference type="ChEBI" id="CHEBI:78435"/>
        <dbReference type="EC" id="2.4.99.28"/>
    </reaction>
</comment>
<evidence type="ECO:0000256" key="2">
    <source>
        <dbReference type="ARBA" id="ARBA00004249"/>
    </source>
</evidence>
<comment type="similarity">
    <text evidence="5">In the N-terminal section; belongs to the glycosyltransferase 51 family.</text>
</comment>
<evidence type="ECO:0000256" key="17">
    <source>
        <dbReference type="ARBA" id="ARBA00022968"/>
    </source>
</evidence>
<evidence type="ECO:0000256" key="4">
    <source>
        <dbReference type="ARBA" id="ARBA00007090"/>
    </source>
</evidence>
<evidence type="ECO:0000256" key="25">
    <source>
        <dbReference type="ARBA" id="ARBA00044770"/>
    </source>
</evidence>
<keyword evidence="10" id="KW-0121">Carboxypeptidase</keyword>
<evidence type="ECO:0000256" key="23">
    <source>
        <dbReference type="ARBA" id="ARBA00023316"/>
    </source>
</evidence>
<evidence type="ECO:0000256" key="15">
    <source>
        <dbReference type="ARBA" id="ARBA00022801"/>
    </source>
</evidence>
<keyword evidence="19" id="KW-1133">Transmembrane helix</keyword>
<keyword evidence="17" id="KW-0735">Signal-anchor</keyword>
<comment type="function">
    <text evidence="1">Cell wall formation. Synthesis of cross-linked peptidoglycan from the lipid intermediates. The enzyme has a penicillin-insensitive transglycosylase N-terminal domain (formation of linear glycan strands) and a penicillin-sensitive transpeptidase C-terminal domain (cross-linking of the peptide subunits).</text>
</comment>
<dbReference type="InterPro" id="IPR036950">
    <property type="entry name" value="PBP_transglycosylase"/>
</dbReference>
<protein>
    <recommendedName>
        <fullName evidence="7">Penicillin-binding protein 1A</fullName>
        <ecNumber evidence="25">2.4.99.28</ecNumber>
        <ecNumber evidence="6">3.4.16.4</ecNumber>
    </recommendedName>
</protein>
<dbReference type="Proteomes" id="UP001477278">
    <property type="component" value="Unassembled WGS sequence"/>
</dbReference>
<evidence type="ECO:0000256" key="13">
    <source>
        <dbReference type="ARBA" id="ARBA00022679"/>
    </source>
</evidence>
<keyword evidence="23" id="KW-0961">Cell wall biogenesis/degradation</keyword>
<dbReference type="EC" id="2.4.99.28" evidence="25"/>
<dbReference type="NCBIfam" id="TIGR02074">
    <property type="entry name" value="PBP_1a_fam"/>
    <property type="match status" value="1"/>
</dbReference>
<keyword evidence="31" id="KW-1185">Reference proteome</keyword>
<reference evidence="30 31" key="1">
    <citation type="submission" date="2024-05" db="EMBL/GenBank/DDBJ databases">
        <title>Genome sequencing of Marine Estuary Bacteria, Shewanella vesiculosa and S. baltica, and Pseudomonas syringae.</title>
        <authorList>
            <person name="Gurung A."/>
            <person name="Maclea K.S."/>
        </authorList>
    </citation>
    <scope>NUCLEOTIDE SEQUENCE [LARGE SCALE GENOMIC DNA]</scope>
    <source>
        <strain evidence="30 31">1A</strain>
    </source>
</reference>
<evidence type="ECO:0000259" key="29">
    <source>
        <dbReference type="Pfam" id="PF17092"/>
    </source>
</evidence>
<evidence type="ECO:0000256" key="6">
    <source>
        <dbReference type="ARBA" id="ARBA00012448"/>
    </source>
</evidence>
<evidence type="ECO:0000256" key="20">
    <source>
        <dbReference type="ARBA" id="ARBA00023136"/>
    </source>
</evidence>
<keyword evidence="20" id="KW-0472">Membrane</keyword>
<keyword evidence="21" id="KW-0046">Antibiotic resistance</keyword>
<evidence type="ECO:0000256" key="14">
    <source>
        <dbReference type="ARBA" id="ARBA00022692"/>
    </source>
</evidence>
<evidence type="ECO:0000256" key="26">
    <source>
        <dbReference type="ARBA" id="ARBA00049902"/>
    </source>
</evidence>